<dbReference type="Proteomes" id="UP000231343">
    <property type="component" value="Unassembled WGS sequence"/>
</dbReference>
<name>A0A2H0XYH1_UNCSA</name>
<evidence type="ECO:0000313" key="3">
    <source>
        <dbReference type="Proteomes" id="UP000231343"/>
    </source>
</evidence>
<protein>
    <submittedName>
        <fullName evidence="2">Cytoplasmic protein</fullName>
    </submittedName>
</protein>
<evidence type="ECO:0000313" key="2">
    <source>
        <dbReference type="EMBL" id="PIS29825.1"/>
    </source>
</evidence>
<dbReference type="Pfam" id="PF17253">
    <property type="entry name" value="DUF5320"/>
    <property type="match status" value="1"/>
</dbReference>
<comment type="caution">
    <text evidence="2">The sequence shown here is derived from an EMBL/GenBank/DDBJ whole genome shotgun (WGS) entry which is preliminary data.</text>
</comment>
<accession>A0A2H0XYH1</accession>
<dbReference type="InterPro" id="IPR035205">
    <property type="entry name" value="DUF5320"/>
</dbReference>
<organism evidence="2 3">
    <name type="scientific">Candidatus Saganbacteria bacterium CG08_land_8_20_14_0_20_45_16</name>
    <dbReference type="NCBI Taxonomy" id="2014293"/>
    <lineage>
        <taxon>Bacteria</taxon>
        <taxon>Bacillati</taxon>
        <taxon>Saganbacteria</taxon>
    </lineage>
</organism>
<evidence type="ECO:0000256" key="1">
    <source>
        <dbReference type="SAM" id="MobiDB-lite"/>
    </source>
</evidence>
<feature type="compositionally biased region" description="Basic and acidic residues" evidence="1">
    <location>
        <begin position="26"/>
        <end position="41"/>
    </location>
</feature>
<dbReference type="EMBL" id="PEYM01000071">
    <property type="protein sequence ID" value="PIS29825.1"/>
    <property type="molecule type" value="Genomic_DNA"/>
</dbReference>
<dbReference type="AlphaFoldDB" id="A0A2H0XYH1"/>
<sequence>MPGFDGRGPNGQDPMSGWGQGYCAEPVDKKDDGSSSPDDLRPVGFWRGLGRRFGFGRGCGRGFGGGRGRSPRVGR</sequence>
<feature type="region of interest" description="Disordered" evidence="1">
    <location>
        <begin position="1"/>
        <end position="42"/>
    </location>
</feature>
<gene>
    <name evidence="2" type="ORF">COT42_04325</name>
</gene>
<reference evidence="2 3" key="1">
    <citation type="submission" date="2017-09" db="EMBL/GenBank/DDBJ databases">
        <title>Depth-based differentiation of microbial function through sediment-hosted aquifers and enrichment of novel symbionts in the deep terrestrial subsurface.</title>
        <authorList>
            <person name="Probst A.J."/>
            <person name="Ladd B."/>
            <person name="Jarett J.K."/>
            <person name="Geller-Mcgrath D.E."/>
            <person name="Sieber C.M."/>
            <person name="Emerson J.B."/>
            <person name="Anantharaman K."/>
            <person name="Thomas B.C."/>
            <person name="Malmstrom R."/>
            <person name="Stieglmeier M."/>
            <person name="Klingl A."/>
            <person name="Woyke T."/>
            <person name="Ryan C.M."/>
            <person name="Banfield J.F."/>
        </authorList>
    </citation>
    <scope>NUCLEOTIDE SEQUENCE [LARGE SCALE GENOMIC DNA]</scope>
    <source>
        <strain evidence="2">CG08_land_8_20_14_0_20_45_16</strain>
    </source>
</reference>
<proteinExistence type="predicted"/>